<name>A0A926V9V2_9CYAN</name>
<reference evidence="1" key="1">
    <citation type="journal article" date="2015" name="ISME J.">
        <title>Draft Genome Sequence of Streptomyces incarnatus NRRL8089, which Produces the Nucleoside Antibiotic Sinefungin.</title>
        <authorList>
            <person name="Oshima K."/>
            <person name="Hattori M."/>
            <person name="Shimizu H."/>
            <person name="Fukuda K."/>
            <person name="Nemoto M."/>
            <person name="Inagaki K."/>
            <person name="Tamura T."/>
        </authorList>
    </citation>
    <scope>NUCLEOTIDE SEQUENCE</scope>
    <source>
        <strain evidence="1">FACHB-1375</strain>
    </source>
</reference>
<dbReference type="EMBL" id="JACJPW010000001">
    <property type="protein sequence ID" value="MBD2179625.1"/>
    <property type="molecule type" value="Genomic_DNA"/>
</dbReference>
<dbReference type="RefSeq" id="WP_190460989.1">
    <property type="nucleotide sequence ID" value="NZ_JACJPW010000001.1"/>
</dbReference>
<comment type="caution">
    <text evidence="1">The sequence shown here is derived from an EMBL/GenBank/DDBJ whole genome shotgun (WGS) entry which is preliminary data.</text>
</comment>
<reference evidence="1" key="2">
    <citation type="submission" date="2020-08" db="EMBL/GenBank/DDBJ databases">
        <authorList>
            <person name="Chen M."/>
            <person name="Teng W."/>
            <person name="Zhao L."/>
            <person name="Hu C."/>
            <person name="Zhou Y."/>
            <person name="Han B."/>
            <person name="Song L."/>
            <person name="Shu W."/>
        </authorList>
    </citation>
    <scope>NUCLEOTIDE SEQUENCE</scope>
    <source>
        <strain evidence="1">FACHB-1375</strain>
    </source>
</reference>
<sequence>MSQTTASINAKLIDSLAQIILSLTDEERRILAQKVQYPSLSGEELQNQREALQRDIAIGMEQLKNGEYAEYDDSTLPNLLETIKMRGKQRLDREQSQ</sequence>
<protein>
    <submittedName>
        <fullName evidence="1">Uncharacterized protein</fullName>
    </submittedName>
</protein>
<dbReference type="Proteomes" id="UP000641646">
    <property type="component" value="Unassembled WGS sequence"/>
</dbReference>
<organism evidence="1 2">
    <name type="scientific">Aerosakkonema funiforme FACHB-1375</name>
    <dbReference type="NCBI Taxonomy" id="2949571"/>
    <lineage>
        <taxon>Bacteria</taxon>
        <taxon>Bacillati</taxon>
        <taxon>Cyanobacteriota</taxon>
        <taxon>Cyanophyceae</taxon>
        <taxon>Oscillatoriophycideae</taxon>
        <taxon>Aerosakkonematales</taxon>
        <taxon>Aerosakkonemataceae</taxon>
        <taxon>Aerosakkonema</taxon>
    </lineage>
</organism>
<evidence type="ECO:0000313" key="2">
    <source>
        <dbReference type="Proteomes" id="UP000641646"/>
    </source>
</evidence>
<keyword evidence="2" id="KW-1185">Reference proteome</keyword>
<accession>A0A926V9V2</accession>
<evidence type="ECO:0000313" key="1">
    <source>
        <dbReference type="EMBL" id="MBD2179625.1"/>
    </source>
</evidence>
<proteinExistence type="predicted"/>
<dbReference type="AlphaFoldDB" id="A0A926V9V2"/>
<gene>
    <name evidence="1" type="ORF">H6G03_00620</name>
</gene>